<comment type="caution">
    <text evidence="1">The sequence shown here is derived from an EMBL/GenBank/DDBJ whole genome shotgun (WGS) entry which is preliminary data.</text>
</comment>
<keyword evidence="2" id="KW-1185">Reference proteome</keyword>
<proteinExistence type="predicted"/>
<evidence type="ECO:0008006" key="3">
    <source>
        <dbReference type="Google" id="ProtNLM"/>
    </source>
</evidence>
<accession>A0ABP4W1J1</accession>
<dbReference type="RefSeq" id="WP_344077372.1">
    <property type="nucleotide sequence ID" value="NZ_BAAALS010000004.1"/>
</dbReference>
<evidence type="ECO:0000313" key="1">
    <source>
        <dbReference type="EMBL" id="GAA1741462.1"/>
    </source>
</evidence>
<dbReference type="InterPro" id="IPR025850">
    <property type="entry name" value="SUKH-3"/>
</dbReference>
<dbReference type="Pfam" id="PF14433">
    <property type="entry name" value="SUKH-3"/>
    <property type="match status" value="1"/>
</dbReference>
<protein>
    <recommendedName>
        <fullName evidence="3">SUKH-3 immunity protein</fullName>
    </recommendedName>
</protein>
<evidence type="ECO:0000313" key="2">
    <source>
        <dbReference type="Proteomes" id="UP001500655"/>
    </source>
</evidence>
<gene>
    <name evidence="1" type="ORF">GCM10009681_10260</name>
</gene>
<sequence>MVTREDAVNRVRDWWADHDRVVGDANIGVHEFDLGFVVWEVSPPPGTGAGPTIEGGTRVVVDRSTGDLSTWPSRPPRFVADMYRTFHEARERFPADVYDDLAAAGWRPGRDVSVAVDGWLQRTGIDRELPLFDAARRVLTEFGGLTVAQRGPTGKPGGGFASHFYPARHAPTTPEIREFAGIIGARVFPVGSNEDGPSHLVVDERGRMFQLHPVADLFLGDTVDEALTWVTRGGERPAVDDAGRWTPTA</sequence>
<dbReference type="EMBL" id="BAAALS010000004">
    <property type="protein sequence ID" value="GAA1741462.1"/>
    <property type="molecule type" value="Genomic_DNA"/>
</dbReference>
<reference evidence="2" key="1">
    <citation type="journal article" date="2019" name="Int. J. Syst. Evol. Microbiol.">
        <title>The Global Catalogue of Microorganisms (GCM) 10K type strain sequencing project: providing services to taxonomists for standard genome sequencing and annotation.</title>
        <authorList>
            <consortium name="The Broad Institute Genomics Platform"/>
            <consortium name="The Broad Institute Genome Sequencing Center for Infectious Disease"/>
            <person name="Wu L."/>
            <person name="Ma J."/>
        </authorList>
    </citation>
    <scope>NUCLEOTIDE SEQUENCE [LARGE SCALE GENOMIC DNA]</scope>
    <source>
        <strain evidence="2">JCM 13249</strain>
    </source>
</reference>
<organism evidence="1 2">
    <name type="scientific">Luedemannella helvata</name>
    <dbReference type="NCBI Taxonomy" id="349315"/>
    <lineage>
        <taxon>Bacteria</taxon>
        <taxon>Bacillati</taxon>
        <taxon>Actinomycetota</taxon>
        <taxon>Actinomycetes</taxon>
        <taxon>Micromonosporales</taxon>
        <taxon>Micromonosporaceae</taxon>
        <taxon>Luedemannella</taxon>
    </lineage>
</organism>
<name>A0ABP4W1J1_9ACTN</name>
<dbReference type="Proteomes" id="UP001500655">
    <property type="component" value="Unassembled WGS sequence"/>
</dbReference>